<protein>
    <submittedName>
        <fullName evidence="3">Uncharacterized protein</fullName>
    </submittedName>
</protein>
<reference evidence="3 4" key="1">
    <citation type="submission" date="2024-06" db="EMBL/GenBank/DDBJ databases">
        <authorList>
            <person name="Tuo L."/>
        </authorList>
    </citation>
    <scope>NUCLEOTIDE SEQUENCE [LARGE SCALE GENOMIC DNA]</scope>
    <source>
        <strain evidence="3 4">ZMM04-5</strain>
    </source>
</reference>
<feature type="transmembrane region" description="Helical" evidence="2">
    <location>
        <begin position="160"/>
        <end position="178"/>
    </location>
</feature>
<organism evidence="3 4">
    <name type="scientific">Mesorhizobium marinum</name>
    <dbReference type="NCBI Taxonomy" id="3228790"/>
    <lineage>
        <taxon>Bacteria</taxon>
        <taxon>Pseudomonadati</taxon>
        <taxon>Pseudomonadota</taxon>
        <taxon>Alphaproteobacteria</taxon>
        <taxon>Hyphomicrobiales</taxon>
        <taxon>Phyllobacteriaceae</taxon>
        <taxon>Mesorhizobium</taxon>
    </lineage>
</organism>
<dbReference type="RefSeq" id="WP_367724732.1">
    <property type="nucleotide sequence ID" value="NZ_JBFOCI010000005.1"/>
</dbReference>
<feature type="region of interest" description="Disordered" evidence="1">
    <location>
        <begin position="184"/>
        <end position="206"/>
    </location>
</feature>
<keyword evidence="4" id="KW-1185">Reference proteome</keyword>
<keyword evidence="2" id="KW-0812">Transmembrane</keyword>
<evidence type="ECO:0000256" key="2">
    <source>
        <dbReference type="SAM" id="Phobius"/>
    </source>
</evidence>
<keyword evidence="2" id="KW-0472">Membrane</keyword>
<sequence>MRVVFFLILLAGLGAGIGYPWAVANFSGREIGTFRVYDRGGAFRPVTVALSPSDAPVRVLVDMTAVAPPEFASSGTALTLTASVDGRTVLARMLTFFEAKPQERSPQLREKIYRDEAGVLSDIAGGDYAFVVGRGDAEGIEIAAVDLVLRAGAGRLDPRLQPLGFALAAVGFIGFVLAMRRGRRARKQASAPPPPRWGRDGGASGQ</sequence>
<proteinExistence type="predicted"/>
<gene>
    <name evidence="3" type="ORF">ABUE31_16300</name>
</gene>
<evidence type="ECO:0000313" key="4">
    <source>
        <dbReference type="Proteomes" id="UP001556196"/>
    </source>
</evidence>
<keyword evidence="2" id="KW-1133">Transmembrane helix</keyword>
<accession>A0ABV3R3L8</accession>
<evidence type="ECO:0000256" key="1">
    <source>
        <dbReference type="SAM" id="MobiDB-lite"/>
    </source>
</evidence>
<evidence type="ECO:0000313" key="3">
    <source>
        <dbReference type="EMBL" id="MEW9807552.1"/>
    </source>
</evidence>
<name>A0ABV3R3L8_9HYPH</name>
<comment type="caution">
    <text evidence="3">The sequence shown here is derived from an EMBL/GenBank/DDBJ whole genome shotgun (WGS) entry which is preliminary data.</text>
</comment>
<dbReference type="Proteomes" id="UP001556196">
    <property type="component" value="Unassembled WGS sequence"/>
</dbReference>
<dbReference type="EMBL" id="JBFOCI010000005">
    <property type="protein sequence ID" value="MEW9807552.1"/>
    <property type="molecule type" value="Genomic_DNA"/>
</dbReference>